<feature type="transmembrane region" description="Helical" evidence="2">
    <location>
        <begin position="174"/>
        <end position="192"/>
    </location>
</feature>
<dbReference type="InterPro" id="IPR032816">
    <property type="entry name" value="VTT_dom"/>
</dbReference>
<evidence type="ECO:0000259" key="3">
    <source>
        <dbReference type="Pfam" id="PF09335"/>
    </source>
</evidence>
<protein>
    <submittedName>
        <fullName evidence="4">Alkaline phosphatase</fullName>
    </submittedName>
</protein>
<evidence type="ECO:0000313" key="4">
    <source>
        <dbReference type="EMBL" id="GIP14684.1"/>
    </source>
</evidence>
<gene>
    <name evidence="4" type="ORF">J40TS1_03260</name>
</gene>
<dbReference type="Pfam" id="PF09335">
    <property type="entry name" value="VTT_dom"/>
    <property type="match status" value="1"/>
</dbReference>
<sequence>MGYDLLLEIIEYIGPFALFLVLCLGLIGLPIPNEAVALTGGALAENDILHGSFAYIMLSLGMCSAMSFNYSLGRFTSSKLGKWFTDKQKLGAIYDKSQRLVEKHGIYAIPISVFFPFLRHATPYIMGVNRLRFFRFAMIGFPAAMAWSAIYYLIGHYVGDNIPEIIAAISRYESIFYIILVAAVLILAFIVWRKLRSKRSNSSALEQDGK</sequence>
<evidence type="ECO:0000256" key="2">
    <source>
        <dbReference type="SAM" id="Phobius"/>
    </source>
</evidence>
<dbReference type="PANTHER" id="PTHR42709:SF9">
    <property type="entry name" value="ALKALINE PHOSPHATASE LIKE PROTEIN"/>
    <property type="match status" value="1"/>
</dbReference>
<feature type="transmembrane region" description="Helical" evidence="2">
    <location>
        <begin position="52"/>
        <end position="72"/>
    </location>
</feature>
<dbReference type="PANTHER" id="PTHR42709">
    <property type="entry name" value="ALKALINE PHOSPHATASE LIKE PROTEIN"/>
    <property type="match status" value="1"/>
</dbReference>
<feature type="domain" description="VTT" evidence="3">
    <location>
        <begin position="31"/>
        <end position="156"/>
    </location>
</feature>
<keyword evidence="5" id="KW-1185">Reference proteome</keyword>
<keyword evidence="2" id="KW-0812">Transmembrane</keyword>
<organism evidence="4 5">
    <name type="scientific">Paenibacillus montaniterrae</name>
    <dbReference type="NCBI Taxonomy" id="429341"/>
    <lineage>
        <taxon>Bacteria</taxon>
        <taxon>Bacillati</taxon>
        <taxon>Bacillota</taxon>
        <taxon>Bacilli</taxon>
        <taxon>Bacillales</taxon>
        <taxon>Paenibacillaceae</taxon>
        <taxon>Paenibacillus</taxon>
    </lineage>
</organism>
<comment type="similarity">
    <text evidence="1">Belongs to the DedA family.</text>
</comment>
<dbReference type="RefSeq" id="WP_213512894.1">
    <property type="nucleotide sequence ID" value="NZ_BOSE01000001.1"/>
</dbReference>
<proteinExistence type="inferred from homology"/>
<dbReference type="Proteomes" id="UP000683139">
    <property type="component" value="Unassembled WGS sequence"/>
</dbReference>
<evidence type="ECO:0000256" key="1">
    <source>
        <dbReference type="ARBA" id="ARBA00010792"/>
    </source>
</evidence>
<dbReference type="EMBL" id="BOSE01000001">
    <property type="protein sequence ID" value="GIP14684.1"/>
    <property type="molecule type" value="Genomic_DNA"/>
</dbReference>
<keyword evidence="2" id="KW-1133">Transmembrane helix</keyword>
<accession>A0A919YMB3</accession>
<comment type="caution">
    <text evidence="4">The sequence shown here is derived from an EMBL/GenBank/DDBJ whole genome shotgun (WGS) entry which is preliminary data.</text>
</comment>
<name>A0A919YMB3_9BACL</name>
<dbReference type="GO" id="GO:0005886">
    <property type="term" value="C:plasma membrane"/>
    <property type="evidence" value="ECO:0007669"/>
    <property type="project" value="TreeGrafter"/>
</dbReference>
<keyword evidence="2" id="KW-0472">Membrane</keyword>
<dbReference type="InterPro" id="IPR051311">
    <property type="entry name" value="DedA_domain"/>
</dbReference>
<feature type="transmembrane region" description="Helical" evidence="2">
    <location>
        <begin position="12"/>
        <end position="32"/>
    </location>
</feature>
<feature type="transmembrane region" description="Helical" evidence="2">
    <location>
        <begin position="133"/>
        <end position="154"/>
    </location>
</feature>
<reference evidence="4" key="1">
    <citation type="submission" date="2021-03" db="EMBL/GenBank/DDBJ databases">
        <title>Antimicrobial resistance genes in bacteria isolated from Japanese honey, and their potential for conferring macrolide and lincosamide resistance in the American foulbrood pathogen Paenibacillus larvae.</title>
        <authorList>
            <person name="Okamoto M."/>
            <person name="Kumagai M."/>
            <person name="Kanamori H."/>
            <person name="Takamatsu D."/>
        </authorList>
    </citation>
    <scope>NUCLEOTIDE SEQUENCE</scope>
    <source>
        <strain evidence="4">J40TS1</strain>
    </source>
</reference>
<evidence type="ECO:0000313" key="5">
    <source>
        <dbReference type="Proteomes" id="UP000683139"/>
    </source>
</evidence>
<dbReference type="AlphaFoldDB" id="A0A919YMB3"/>